<keyword evidence="2" id="KW-0808">Transferase</keyword>
<gene>
    <name evidence="2" type="ORF">ASAP_2113</name>
</gene>
<dbReference type="eggNOG" id="COG1216">
    <property type="taxonomic scope" value="Bacteria"/>
</dbReference>
<feature type="domain" description="Glycosyltransferase 2-like" evidence="1">
    <location>
        <begin position="556"/>
        <end position="735"/>
    </location>
</feature>
<dbReference type="Pfam" id="PF00535">
    <property type="entry name" value="Glycos_transf_2"/>
    <property type="match status" value="2"/>
</dbReference>
<name>A0A060QHI5_9PROT</name>
<dbReference type="GO" id="GO:0016757">
    <property type="term" value="F:glycosyltransferase activity"/>
    <property type="evidence" value="ECO:0007669"/>
    <property type="project" value="UniProtKB-KW"/>
</dbReference>
<organism evidence="2 3">
    <name type="scientific">Asaia bogorensis</name>
    <dbReference type="NCBI Taxonomy" id="91915"/>
    <lineage>
        <taxon>Bacteria</taxon>
        <taxon>Pseudomonadati</taxon>
        <taxon>Pseudomonadota</taxon>
        <taxon>Alphaproteobacteria</taxon>
        <taxon>Acetobacterales</taxon>
        <taxon>Acetobacteraceae</taxon>
        <taxon>Asaia</taxon>
    </lineage>
</organism>
<proteinExistence type="predicted"/>
<evidence type="ECO:0000259" key="1">
    <source>
        <dbReference type="Pfam" id="PF00535"/>
    </source>
</evidence>
<dbReference type="RefSeq" id="WP_031241010.1">
    <property type="nucleotide sequence ID" value="NZ_CBLX010000013.1"/>
</dbReference>
<dbReference type="eggNOG" id="COG0463">
    <property type="taxonomic scope" value="Bacteria"/>
</dbReference>
<dbReference type="SUPFAM" id="SSF53448">
    <property type="entry name" value="Nucleotide-diphospho-sugar transferases"/>
    <property type="match status" value="2"/>
</dbReference>
<protein>
    <submittedName>
        <fullName evidence="2">Glycosyl transferase, group 2 family protein</fullName>
    </submittedName>
</protein>
<dbReference type="Gene3D" id="3.90.550.10">
    <property type="entry name" value="Spore Coat Polysaccharide Biosynthesis Protein SpsA, Chain A"/>
    <property type="match status" value="2"/>
</dbReference>
<dbReference type="InterPro" id="IPR029044">
    <property type="entry name" value="Nucleotide-diphossugar_trans"/>
</dbReference>
<evidence type="ECO:0000313" key="3">
    <source>
        <dbReference type="Proteomes" id="UP000027583"/>
    </source>
</evidence>
<accession>A0A060QHI5</accession>
<dbReference type="InterPro" id="IPR001173">
    <property type="entry name" value="Glyco_trans_2-like"/>
</dbReference>
<dbReference type="PANTHER" id="PTHR43179:SF7">
    <property type="entry name" value="RHAMNOSYLTRANSFERASE WBBL"/>
    <property type="match status" value="1"/>
</dbReference>
<evidence type="ECO:0000313" key="2">
    <source>
        <dbReference type="EMBL" id="CDG40158.1"/>
    </source>
</evidence>
<reference evidence="2 3" key="1">
    <citation type="journal article" date="2014" name="Genome Biol. Evol.">
        <title>Acetic acid bacteria genomes reveal functional traits for adaptation to life in insect guts.</title>
        <authorList>
            <person name="Chouaia B."/>
            <person name="Gaiarsa S."/>
            <person name="Crotti E."/>
            <person name="Comandatore F."/>
            <person name="Degli Esposti M."/>
            <person name="Ricci I."/>
            <person name="Alma A."/>
            <person name="Favia G."/>
            <person name="Bandi C."/>
            <person name="Daffonchio D."/>
        </authorList>
    </citation>
    <scope>NUCLEOTIDE SEQUENCE [LARGE SCALE GENOMIC DNA]</scope>
    <source>
        <strain evidence="2 3">SF2.1</strain>
    </source>
</reference>
<dbReference type="AlphaFoldDB" id="A0A060QHI5"/>
<reference evidence="2 3" key="2">
    <citation type="journal article" date="2014" name="PLoS ONE">
        <title>Evolution of mitochondria reconstructed from the energy metabolism of living bacteria.</title>
        <authorList>
            <person name="Degli Esposti M."/>
            <person name="Chouaia B."/>
            <person name="Comandatore F."/>
            <person name="Crotti E."/>
            <person name="Sassera D."/>
            <person name="Lievens P.M."/>
            <person name="Daffonchio D."/>
            <person name="Bandi C."/>
        </authorList>
    </citation>
    <scope>NUCLEOTIDE SEQUENCE [LARGE SCALE GENOMIC DNA]</scope>
    <source>
        <strain evidence="2 3">SF2.1</strain>
    </source>
</reference>
<dbReference type="PANTHER" id="PTHR43179">
    <property type="entry name" value="RHAMNOSYLTRANSFERASE WBBL"/>
    <property type="match status" value="1"/>
</dbReference>
<comment type="caution">
    <text evidence="2">The sequence shown here is derived from an EMBL/GenBank/DDBJ whole genome shotgun (WGS) entry which is preliminary data.</text>
</comment>
<sequence length="834" mass="93801">MKTAPANSPFIGYCEGLQKETLIGWAVNRLDPSTPVRLHILIDGQEIAQILADQSRSDVQNALRTPHDRLGFTFSIPAKFMDGAQHDLSIRLQDRNSLPIKNDSLPEGRDLVYRFTLESRPEYTSCVDGIKQGSLKGWILQKMPTDADWRGDCIVSVTANNVLVAQVRADRYRGDVAAAVGCNPNCGFEIPIPQRFRGSSPRSFSVKVMPEGEHLMGSPFTSSIADDALETRLLDIAETIDRLHRELTKLRTEIRAAIPQAGYNLGNYDRWASLYYPALRERTALLRVKAPLADEPLISILCPTYKPLKADYVTAINSVLNQTYRNWELLLIDDGMVCPQTTALMEEYAAKDSRIRVLPLAENQGISGATNAGMEAARGAYTVFFDHDDMLVDVALEVMLRKAQESNALIIYSDEDKVDLANNWQSPNFKPDFNYRYLLGCNYICHLTMVETATMRAIGPLRAEYDGAQDHDFMLRACETVPHDRIAHVSELLYHWRMTPNSTAVTVGNKNYAIAAGVKAVSDHLTRRGFSADVSSINGLTLYRVDWRLDAAPSVSIIIPFKDQIDITRRCLETLLERTDYPDFEIVLIDNWSVTPEAHAFMREFDDQPNIRFLTVEEPFNYSRLNNLAAAGCRSDYLVFMNNDVFVEHPNWLRLMMNEALADTGVTAVGARLLYPNQTIQHAGVVVGPAGVGAHAHRGCGPEDYGYIGRILLSHEVTAVTAACMLVKRSVFEEVGQFDETHLKIAYNDVDLCLRIRAAGHRIIYCAEALAWHHESISRGSDDVPEQEARFFEEGQVMQQRWAGHPLYERDPAYPRFFTVDLQPFFDLVDPQRT</sequence>
<dbReference type="CDD" id="cd04186">
    <property type="entry name" value="GT_2_like_c"/>
    <property type="match status" value="1"/>
</dbReference>
<feature type="domain" description="Glycosyltransferase 2-like" evidence="1">
    <location>
        <begin position="299"/>
        <end position="423"/>
    </location>
</feature>
<dbReference type="EMBL" id="CBLX010000013">
    <property type="protein sequence ID" value="CDG40158.1"/>
    <property type="molecule type" value="Genomic_DNA"/>
</dbReference>
<dbReference type="Proteomes" id="UP000027583">
    <property type="component" value="Unassembled WGS sequence"/>
</dbReference>